<protein>
    <recommendedName>
        <fullName evidence="3">SMB domain-containing protein</fullName>
    </recommendedName>
</protein>
<reference evidence="1 2" key="1">
    <citation type="journal article" date="2023" name="Sci. Data">
        <title>Genome assembly of the Korean intertidal mud-creeper Batillaria attramentaria.</title>
        <authorList>
            <person name="Patra A.K."/>
            <person name="Ho P.T."/>
            <person name="Jun S."/>
            <person name="Lee S.J."/>
            <person name="Kim Y."/>
            <person name="Won Y.J."/>
        </authorList>
    </citation>
    <scope>NUCLEOTIDE SEQUENCE [LARGE SCALE GENOMIC DNA]</scope>
    <source>
        <strain evidence="1">Wonlab-2016</strain>
    </source>
</reference>
<dbReference type="InterPro" id="IPR053231">
    <property type="entry name" value="GPCR_LN-TM7"/>
</dbReference>
<evidence type="ECO:0000313" key="2">
    <source>
        <dbReference type="Proteomes" id="UP001519460"/>
    </source>
</evidence>
<comment type="caution">
    <text evidence="1">The sequence shown here is derived from an EMBL/GenBank/DDBJ whole genome shotgun (WGS) entry which is preliminary data.</text>
</comment>
<accession>A0ABD0L1L6</accession>
<evidence type="ECO:0008006" key="3">
    <source>
        <dbReference type="Google" id="ProtNLM"/>
    </source>
</evidence>
<dbReference type="EMBL" id="JACVVK020000094">
    <property type="protein sequence ID" value="KAK7493282.1"/>
    <property type="molecule type" value="Genomic_DNA"/>
</dbReference>
<keyword evidence="2" id="KW-1185">Reference proteome</keyword>
<dbReference type="Proteomes" id="UP001519460">
    <property type="component" value="Unassembled WGS sequence"/>
</dbReference>
<evidence type="ECO:0000313" key="1">
    <source>
        <dbReference type="EMBL" id="KAK7493282.1"/>
    </source>
</evidence>
<dbReference type="PANTHER" id="PTHR45902">
    <property type="entry name" value="LATROPHILIN RECEPTOR-LIKE PROTEIN A"/>
    <property type="match status" value="1"/>
</dbReference>
<proteinExistence type="predicted"/>
<name>A0ABD0L1L6_9CAEN</name>
<dbReference type="PANTHER" id="PTHR45902:SF1">
    <property type="entry name" value="LATROPHILIN RECEPTOR-LIKE PROTEIN A"/>
    <property type="match status" value="1"/>
</dbReference>
<gene>
    <name evidence="1" type="ORF">BaRGS_00015408</name>
</gene>
<dbReference type="AlphaFoldDB" id="A0ABD0L1L6"/>
<sequence length="401" mass="44847">MLTVQQASFINTTSTVSVSPALEFGKKVEFSDETGPEEGEMVSDSYGHTFYTRDQTTPMAEDFDSAVTEFERKLEFFFPLRAEEREMIFVSNSRTYYTWDKTNQTAEDFVTGFGQKTCAEQSSKAPKVISTTCRSVDGFPCNCTKDCDPYGFCCYDHSAGGGLTKSWLETTGCLEDQTYAMARCPQSWGEGDIREACETGQGKYTVDEPVTDLSTNVTFRNAFCAQCHNVTSFTPWELTVTCFHFQNVYLAESEEELFDLSRGSESACYVRRVPPAAAGPQRQCPTPAWFSAVVDTCNVTGECATEDYDADVEENCLLYKSLSLRVYQRPFTYQNLFCAVCNGVRLYTYRCNSKNGRGTAKVGDPPLTLLLGLGDRDTDSDDEHRLDTCSDRQWADLTVST</sequence>
<organism evidence="1 2">
    <name type="scientific">Batillaria attramentaria</name>
    <dbReference type="NCBI Taxonomy" id="370345"/>
    <lineage>
        <taxon>Eukaryota</taxon>
        <taxon>Metazoa</taxon>
        <taxon>Spiralia</taxon>
        <taxon>Lophotrochozoa</taxon>
        <taxon>Mollusca</taxon>
        <taxon>Gastropoda</taxon>
        <taxon>Caenogastropoda</taxon>
        <taxon>Sorbeoconcha</taxon>
        <taxon>Cerithioidea</taxon>
        <taxon>Batillariidae</taxon>
        <taxon>Batillaria</taxon>
    </lineage>
</organism>